<dbReference type="RefSeq" id="XP_043010340.1">
    <property type="nucleotide sequence ID" value="XM_043152254.1"/>
</dbReference>
<gene>
    <name evidence="2" type="ORF">E1B28_007508</name>
</gene>
<accession>A0A9P7S236</accession>
<dbReference type="AlphaFoldDB" id="A0A9P7S236"/>
<reference evidence="2" key="1">
    <citation type="journal article" date="2021" name="Genome Biol. Evol.">
        <title>The assembled and annotated genome of the fairy-ring fungus Marasmius oreades.</title>
        <authorList>
            <person name="Hiltunen M."/>
            <person name="Ament-Velasquez S.L."/>
            <person name="Johannesson H."/>
        </authorList>
    </citation>
    <scope>NUCLEOTIDE SEQUENCE</scope>
    <source>
        <strain evidence="2">03SP1</strain>
    </source>
</reference>
<sequence>MDVDYCLTCQCHFEAGPFNPYCSIQCRPASSNHHHHLVADNDDAYDDDDEPVYHYVQDTSYIRQWAAAIPDGSLPHDNNDDDCHPSIPSRRQSPSPHRSRSRPKLLTSLSKPPTSTTSSSFHHADVLSSSPSSDSSSLATPVSPALSSKMLGMVKSWVSPSSVHDNVWWTPQSTSQQCHTFLANTDSHHHHHDSPSSPSKPMTISTTKKSKSHHHHSLAAYEASYLPQPRYIPSRGGL</sequence>
<feature type="compositionally biased region" description="Low complexity" evidence="1">
    <location>
        <begin position="85"/>
        <end position="96"/>
    </location>
</feature>
<name>A0A9P7S236_9AGAR</name>
<dbReference type="EMBL" id="CM032184">
    <property type="protein sequence ID" value="KAG7093870.1"/>
    <property type="molecule type" value="Genomic_DNA"/>
</dbReference>
<evidence type="ECO:0000256" key="1">
    <source>
        <dbReference type="SAM" id="MobiDB-lite"/>
    </source>
</evidence>
<feature type="compositionally biased region" description="Low complexity" evidence="1">
    <location>
        <begin position="195"/>
        <end position="207"/>
    </location>
</feature>
<feature type="region of interest" description="Disordered" evidence="1">
    <location>
        <begin position="72"/>
        <end position="142"/>
    </location>
</feature>
<dbReference type="Proteomes" id="UP001049176">
    <property type="component" value="Chromosome 4"/>
</dbReference>
<evidence type="ECO:0000313" key="2">
    <source>
        <dbReference type="EMBL" id="KAG7093870.1"/>
    </source>
</evidence>
<proteinExistence type="predicted"/>
<dbReference type="OrthoDB" id="10526210at2759"/>
<organism evidence="2 3">
    <name type="scientific">Marasmius oreades</name>
    <name type="common">fairy-ring Marasmius</name>
    <dbReference type="NCBI Taxonomy" id="181124"/>
    <lineage>
        <taxon>Eukaryota</taxon>
        <taxon>Fungi</taxon>
        <taxon>Dikarya</taxon>
        <taxon>Basidiomycota</taxon>
        <taxon>Agaricomycotina</taxon>
        <taxon>Agaricomycetes</taxon>
        <taxon>Agaricomycetidae</taxon>
        <taxon>Agaricales</taxon>
        <taxon>Marasmiineae</taxon>
        <taxon>Marasmiaceae</taxon>
        <taxon>Marasmius</taxon>
    </lineage>
</organism>
<comment type="caution">
    <text evidence="2">The sequence shown here is derived from an EMBL/GenBank/DDBJ whole genome shotgun (WGS) entry which is preliminary data.</text>
</comment>
<dbReference type="KEGG" id="more:E1B28_007508"/>
<dbReference type="GeneID" id="66076584"/>
<feature type="compositionally biased region" description="Low complexity" evidence="1">
    <location>
        <begin position="104"/>
        <end position="142"/>
    </location>
</feature>
<keyword evidence="3" id="KW-1185">Reference proteome</keyword>
<protein>
    <submittedName>
        <fullName evidence="2">Uncharacterized protein</fullName>
    </submittedName>
</protein>
<evidence type="ECO:0000313" key="3">
    <source>
        <dbReference type="Proteomes" id="UP001049176"/>
    </source>
</evidence>
<feature type="region of interest" description="Disordered" evidence="1">
    <location>
        <begin position="185"/>
        <end position="213"/>
    </location>
</feature>